<evidence type="ECO:0000313" key="6">
    <source>
        <dbReference type="EMBL" id="CEL63836.1"/>
    </source>
</evidence>
<name>A0A0B7G0S4_THACB</name>
<gene>
    <name evidence="6" type="ORF">RSOLAG1IB_05600</name>
</gene>
<evidence type="ECO:0000313" key="7">
    <source>
        <dbReference type="Proteomes" id="UP000059188"/>
    </source>
</evidence>
<evidence type="ECO:0000256" key="4">
    <source>
        <dbReference type="RuleBase" id="RU000363"/>
    </source>
</evidence>
<dbReference type="PRINTS" id="PR00081">
    <property type="entry name" value="GDHRDH"/>
</dbReference>
<dbReference type="AlphaFoldDB" id="A0A0B7G0S4"/>
<dbReference type="SMART" id="SM00822">
    <property type="entry name" value="PKS_KR"/>
    <property type="match status" value="1"/>
</dbReference>
<dbReference type="PANTHER" id="PTHR43008">
    <property type="entry name" value="BENZIL REDUCTASE"/>
    <property type="match status" value="1"/>
</dbReference>
<feature type="domain" description="Ketoreductase" evidence="5">
    <location>
        <begin position="35"/>
        <end position="218"/>
    </location>
</feature>
<reference evidence="6 7" key="1">
    <citation type="submission" date="2014-11" db="EMBL/GenBank/DDBJ databases">
        <authorList>
            <person name="Wibberg Daniel"/>
        </authorList>
    </citation>
    <scope>NUCLEOTIDE SEQUENCE [LARGE SCALE GENOMIC DNA]</scope>
    <source>
        <strain evidence="6">Rhizoctonia solani AG1-IB 7/3/14</strain>
    </source>
</reference>
<comment type="similarity">
    <text evidence="1 4">Belongs to the short-chain dehydrogenases/reductases (SDR) family.</text>
</comment>
<dbReference type="Gene3D" id="3.40.50.720">
    <property type="entry name" value="NAD(P)-binding Rossmann-like Domain"/>
    <property type="match status" value="1"/>
</dbReference>
<sequence length="288" mass="30795">MQLEFGLFLSSFILHQEPRLLLSIGLPVSMTFSSPVIIVTGASRGIGLAVVGALLKSYKARVVTLSRTRTPELSALVSEHGDNLAPLEGDVTKEQSAIAAVDLAKSKFGRLDGLILNAGTLDPLGRIDSPESSVESWKSMFDVNLFSLVHLIKAGLPLLRESHGRVIFVSSGAANGGIAAWGPYSASKAAMNSLARTLANEEKDIVSVAVRPGVVDTEMQSIIRAKGTASMKPEEHDKFITLHAQSQLVKPEDTGHVIAGLSVGAKPELSGAFVDWQSDEVKEFRRKE</sequence>
<dbReference type="GO" id="GO:0050664">
    <property type="term" value="F:oxidoreductase activity, acting on NAD(P)H, oxygen as acceptor"/>
    <property type="evidence" value="ECO:0007669"/>
    <property type="project" value="TreeGrafter"/>
</dbReference>
<dbReference type="InterPro" id="IPR036291">
    <property type="entry name" value="NAD(P)-bd_dom_sf"/>
</dbReference>
<dbReference type="FunFam" id="3.40.50.720:FF:000281">
    <property type="entry name" value="Uncharacterized oxidoreductase YIR035C"/>
    <property type="match status" value="1"/>
</dbReference>
<dbReference type="InterPro" id="IPR057326">
    <property type="entry name" value="KR_dom"/>
</dbReference>
<dbReference type="PROSITE" id="PS00061">
    <property type="entry name" value="ADH_SHORT"/>
    <property type="match status" value="1"/>
</dbReference>
<evidence type="ECO:0000256" key="3">
    <source>
        <dbReference type="ARBA" id="ARBA00023002"/>
    </source>
</evidence>
<organism evidence="6 7">
    <name type="scientific">Thanatephorus cucumeris (strain AG1-IB / isolate 7/3/14)</name>
    <name type="common">Lettuce bottom rot fungus</name>
    <name type="synonym">Rhizoctonia solani</name>
    <dbReference type="NCBI Taxonomy" id="1108050"/>
    <lineage>
        <taxon>Eukaryota</taxon>
        <taxon>Fungi</taxon>
        <taxon>Dikarya</taxon>
        <taxon>Basidiomycota</taxon>
        <taxon>Agaricomycotina</taxon>
        <taxon>Agaricomycetes</taxon>
        <taxon>Cantharellales</taxon>
        <taxon>Ceratobasidiaceae</taxon>
        <taxon>Rhizoctonia</taxon>
        <taxon>Rhizoctonia solani AG-1</taxon>
    </lineage>
</organism>
<keyword evidence="7" id="KW-1185">Reference proteome</keyword>
<dbReference type="OrthoDB" id="9876299at2759"/>
<dbReference type="PRINTS" id="PR00080">
    <property type="entry name" value="SDRFAMILY"/>
</dbReference>
<dbReference type="InterPro" id="IPR002347">
    <property type="entry name" value="SDR_fam"/>
</dbReference>
<dbReference type="PANTHER" id="PTHR43008:SF8">
    <property type="entry name" value="BENZIL REDUCTASE ((S)-BENZOIN FORMING) IRC24"/>
    <property type="match status" value="1"/>
</dbReference>
<dbReference type="Proteomes" id="UP000059188">
    <property type="component" value="Unassembled WGS sequence"/>
</dbReference>
<dbReference type="Pfam" id="PF00106">
    <property type="entry name" value="adh_short"/>
    <property type="match status" value="1"/>
</dbReference>
<dbReference type="STRING" id="1108050.A0A0B7G0S4"/>
<accession>A0A0B7G0S4</accession>
<dbReference type="InterPro" id="IPR020904">
    <property type="entry name" value="Sc_DH/Rdtase_CS"/>
</dbReference>
<evidence type="ECO:0000256" key="2">
    <source>
        <dbReference type="ARBA" id="ARBA00022857"/>
    </source>
</evidence>
<keyword evidence="3" id="KW-0560">Oxidoreductase</keyword>
<keyword evidence="2" id="KW-0521">NADP</keyword>
<evidence type="ECO:0000259" key="5">
    <source>
        <dbReference type="SMART" id="SM00822"/>
    </source>
</evidence>
<protein>
    <submittedName>
        <fullName evidence="6">Putative oxidoreductase C30D10,05c</fullName>
    </submittedName>
</protein>
<evidence type="ECO:0000256" key="1">
    <source>
        <dbReference type="ARBA" id="ARBA00006484"/>
    </source>
</evidence>
<proteinExistence type="inferred from homology"/>
<dbReference type="SUPFAM" id="SSF51735">
    <property type="entry name" value="NAD(P)-binding Rossmann-fold domains"/>
    <property type="match status" value="1"/>
</dbReference>
<dbReference type="EMBL" id="LN679108">
    <property type="protein sequence ID" value="CEL63836.1"/>
    <property type="molecule type" value="Genomic_DNA"/>
</dbReference>